<evidence type="ECO:0000256" key="11">
    <source>
        <dbReference type="ARBA" id="ARBA00023136"/>
    </source>
</evidence>
<dbReference type="GO" id="GO:0001666">
    <property type="term" value="P:response to hypoxia"/>
    <property type="evidence" value="ECO:0007669"/>
    <property type="project" value="UniProtKB-ARBA"/>
</dbReference>
<dbReference type="FunFam" id="1.10.750.10:FF:000001">
    <property type="entry name" value="von Hippel-Lindau disease tumor suppressor"/>
    <property type="match status" value="1"/>
</dbReference>
<protein>
    <recommendedName>
        <fullName evidence="14">von Hippel-Lindau disease tumor suppressor</fullName>
    </recommendedName>
    <alternativeName>
        <fullName evidence="15">pVHL</fullName>
    </alternativeName>
</protein>
<dbReference type="GO" id="GO:0005886">
    <property type="term" value="C:plasma membrane"/>
    <property type="evidence" value="ECO:0007669"/>
    <property type="project" value="UniProtKB-SubCell"/>
</dbReference>
<dbReference type="AlphaFoldDB" id="A0A0P7WR03"/>
<proteinExistence type="inferred from homology"/>
<dbReference type="InterPro" id="IPR037139">
    <property type="entry name" value="VHL_alpha_dom_sf"/>
</dbReference>
<evidence type="ECO:0000256" key="5">
    <source>
        <dbReference type="ARBA" id="ARBA00004906"/>
    </source>
</evidence>
<evidence type="ECO:0000256" key="6">
    <source>
        <dbReference type="ARBA" id="ARBA00010057"/>
    </source>
</evidence>
<reference evidence="19 20" key="1">
    <citation type="submission" date="2015-08" db="EMBL/GenBank/DDBJ databases">
        <title>The genome of the Asian arowana (Scleropages formosus).</title>
        <authorList>
            <person name="Tan M.H."/>
            <person name="Gan H.M."/>
            <person name="Croft L.J."/>
            <person name="Austin C.M."/>
        </authorList>
    </citation>
    <scope>NUCLEOTIDE SEQUENCE [LARGE SCALE GENOMIC DNA]</scope>
    <source>
        <strain evidence="19">Aro1</strain>
    </source>
</reference>
<dbReference type="InterPro" id="IPR036208">
    <property type="entry name" value="VHL_sf"/>
</dbReference>
<comment type="function">
    <text evidence="13">Involved in the ubiquitination and subsequent proteasomal degradation via the von Hippel-Lindau ubiquitination complex. Seems to act as a target recruitment subunit in the E3 ubiquitin ligase complex and recruits hydroxylated hypoxia-inducible factor (HIF) under normoxic conditions. Involved in transcriptional repression through interaction with HIF1A, HIF1AN and histone deacetylases. Ubiquitinates, in an oxygen-responsive manner, ADRB2. Acts as a negative regulator of mTORC1 by promoting ubiquitination and degradation of RPTOR.</text>
</comment>
<dbReference type="EMBL" id="JARO02007255">
    <property type="protein sequence ID" value="KPP64168.1"/>
    <property type="molecule type" value="Genomic_DNA"/>
</dbReference>
<gene>
    <name evidence="19" type="ORF">Z043_117519</name>
</gene>
<dbReference type="CDD" id="cd05468">
    <property type="entry name" value="pVHL"/>
    <property type="match status" value="1"/>
</dbReference>
<evidence type="ECO:0000256" key="15">
    <source>
        <dbReference type="ARBA" id="ARBA00080646"/>
    </source>
</evidence>
<dbReference type="Proteomes" id="UP000034805">
    <property type="component" value="Unassembled WGS sequence"/>
</dbReference>
<evidence type="ECO:0000313" key="19">
    <source>
        <dbReference type="EMBL" id="KPP64168.1"/>
    </source>
</evidence>
<comment type="subcellular location">
    <subcellularLocation>
        <location evidence="2">Cell membrane</location>
        <topology evidence="2">Peripheral membrane protein</topology>
    </subcellularLocation>
    <subcellularLocation>
        <location evidence="4">Cytoplasm</location>
    </subcellularLocation>
    <subcellularLocation>
        <location evidence="3">Endoplasmic reticulum</location>
    </subcellularLocation>
    <subcellularLocation>
        <location evidence="1">Nucleus</location>
    </subcellularLocation>
</comment>
<dbReference type="STRING" id="113540.ENSSFOP00015046775"/>
<accession>A0A0P7WR03</accession>
<keyword evidence="10" id="KW-0256">Endoplasmic reticulum</keyword>
<evidence type="ECO:0000256" key="10">
    <source>
        <dbReference type="ARBA" id="ARBA00022824"/>
    </source>
</evidence>
<dbReference type="InterPro" id="IPR024048">
    <property type="entry name" value="VHL_alpha_dom"/>
</dbReference>
<feature type="domain" description="von Hippel-Lindau disease tumour suppressor alpha" evidence="18">
    <location>
        <begin position="176"/>
        <end position="221"/>
    </location>
</feature>
<sequence length="237" mass="26684">TRGRGVANVAGTEREVTADRDAPVTQRRAQTLQKAVGVVDVYRGESRPIDSSPQDPKSSGGLCAEAMPQEAAGPGAERLPVLRSRVSRVPAHVIFCNRSPRAVRPVWVNFKGEPQPYDVLQPGRGLRMTTFVSHPWLFRDADKDEPMLVNGKELFCPKATANTQVVLVNITLPVLSLKERSLQVVRRLVRPEDYRKLEIARCLHEELEDHPSVLKDLRRISLTLEHRFREEMAVRQT</sequence>
<dbReference type="InterPro" id="IPR024053">
    <property type="entry name" value="VHL_beta_dom"/>
</dbReference>
<comment type="pathway">
    <text evidence="5">Protein modification; protein ubiquitination.</text>
</comment>
<dbReference type="Pfam" id="PF17211">
    <property type="entry name" value="VHL_C"/>
    <property type="match status" value="1"/>
</dbReference>
<feature type="region of interest" description="Disordered" evidence="16">
    <location>
        <begin position="1"/>
        <end position="30"/>
    </location>
</feature>
<evidence type="ECO:0000256" key="14">
    <source>
        <dbReference type="ARBA" id="ARBA00072532"/>
    </source>
</evidence>
<feature type="region of interest" description="Disordered" evidence="16">
    <location>
        <begin position="43"/>
        <end position="63"/>
    </location>
</feature>
<evidence type="ECO:0000259" key="17">
    <source>
        <dbReference type="Pfam" id="PF01847"/>
    </source>
</evidence>
<keyword evidence="12" id="KW-0539">Nucleus</keyword>
<evidence type="ECO:0000313" key="20">
    <source>
        <dbReference type="Proteomes" id="UP000034805"/>
    </source>
</evidence>
<evidence type="ECO:0000256" key="2">
    <source>
        <dbReference type="ARBA" id="ARBA00004202"/>
    </source>
</evidence>
<dbReference type="InterPro" id="IPR037140">
    <property type="entry name" value="VHL_beta_dom_sf"/>
</dbReference>
<keyword evidence="7" id="KW-1003">Cell membrane</keyword>
<evidence type="ECO:0000256" key="16">
    <source>
        <dbReference type="SAM" id="MobiDB-lite"/>
    </source>
</evidence>
<evidence type="ECO:0000256" key="12">
    <source>
        <dbReference type="ARBA" id="ARBA00023242"/>
    </source>
</evidence>
<evidence type="ECO:0000256" key="8">
    <source>
        <dbReference type="ARBA" id="ARBA00022490"/>
    </source>
</evidence>
<feature type="non-terminal residue" evidence="19">
    <location>
        <position position="1"/>
    </location>
</feature>
<keyword evidence="11" id="KW-0472">Membrane</keyword>
<evidence type="ECO:0000256" key="4">
    <source>
        <dbReference type="ARBA" id="ARBA00004496"/>
    </source>
</evidence>
<dbReference type="InterPro" id="IPR022772">
    <property type="entry name" value="VHL_tumour_suppress_b/a_dom"/>
</dbReference>
<comment type="similarity">
    <text evidence="6">Belongs to the VHL family.</text>
</comment>
<name>A0A0P7WR03_SCLFO</name>
<feature type="compositionally biased region" description="Basic and acidic residues" evidence="16">
    <location>
        <begin position="12"/>
        <end position="22"/>
    </location>
</feature>
<keyword evidence="9" id="KW-0833">Ubl conjugation pathway</keyword>
<organism evidence="19 20">
    <name type="scientific">Scleropages formosus</name>
    <name type="common">Asian bonytongue</name>
    <name type="synonym">Osteoglossum formosum</name>
    <dbReference type="NCBI Taxonomy" id="113540"/>
    <lineage>
        <taxon>Eukaryota</taxon>
        <taxon>Metazoa</taxon>
        <taxon>Chordata</taxon>
        <taxon>Craniata</taxon>
        <taxon>Vertebrata</taxon>
        <taxon>Euteleostomi</taxon>
        <taxon>Actinopterygii</taxon>
        <taxon>Neopterygii</taxon>
        <taxon>Teleostei</taxon>
        <taxon>Osteoglossocephala</taxon>
        <taxon>Osteoglossomorpha</taxon>
        <taxon>Osteoglossiformes</taxon>
        <taxon>Osteoglossidae</taxon>
        <taxon>Scleropages</taxon>
    </lineage>
</organism>
<dbReference type="Pfam" id="PF01847">
    <property type="entry name" value="VHL"/>
    <property type="match status" value="1"/>
</dbReference>
<evidence type="ECO:0000256" key="1">
    <source>
        <dbReference type="ARBA" id="ARBA00004123"/>
    </source>
</evidence>
<keyword evidence="8" id="KW-0963">Cytoplasm</keyword>
<dbReference type="FunFam" id="2.60.40.780:FF:000001">
    <property type="entry name" value="von Hippel-Lindau disease tumor suppressor"/>
    <property type="match status" value="1"/>
</dbReference>
<dbReference type="GO" id="GO:0005634">
    <property type="term" value="C:nucleus"/>
    <property type="evidence" value="ECO:0007669"/>
    <property type="project" value="UniProtKB-SubCell"/>
</dbReference>
<dbReference type="GO" id="GO:0010468">
    <property type="term" value="P:regulation of gene expression"/>
    <property type="evidence" value="ECO:0007669"/>
    <property type="project" value="UniProtKB-ARBA"/>
</dbReference>
<dbReference type="SUPFAM" id="SSF49468">
    <property type="entry name" value="VHL"/>
    <property type="match status" value="1"/>
</dbReference>
<evidence type="ECO:0000256" key="13">
    <source>
        <dbReference type="ARBA" id="ARBA00059036"/>
    </source>
</evidence>
<feature type="domain" description="von Hippel-Lindau disease tumour suppressor beta" evidence="17">
    <location>
        <begin position="82"/>
        <end position="162"/>
    </location>
</feature>
<evidence type="ECO:0000259" key="18">
    <source>
        <dbReference type="Pfam" id="PF17211"/>
    </source>
</evidence>
<dbReference type="GO" id="GO:0005783">
    <property type="term" value="C:endoplasmic reticulum"/>
    <property type="evidence" value="ECO:0007669"/>
    <property type="project" value="UniProtKB-SubCell"/>
</dbReference>
<evidence type="ECO:0000256" key="3">
    <source>
        <dbReference type="ARBA" id="ARBA00004240"/>
    </source>
</evidence>
<comment type="caution">
    <text evidence="19">The sequence shown here is derived from an EMBL/GenBank/DDBJ whole genome shotgun (WGS) entry which is preliminary data.</text>
</comment>
<evidence type="ECO:0000256" key="7">
    <source>
        <dbReference type="ARBA" id="ARBA00022475"/>
    </source>
</evidence>
<evidence type="ECO:0000256" key="9">
    <source>
        <dbReference type="ARBA" id="ARBA00022786"/>
    </source>
</evidence>
<dbReference type="Gene3D" id="1.10.750.10">
    <property type="entry name" value="von Hippel-Lindau disease tumour suppressor, alpha domain"/>
    <property type="match status" value="1"/>
</dbReference>
<dbReference type="Gene3D" id="2.60.40.780">
    <property type="entry name" value="von Hippel-Lindau disease tumour suppressor, beta domain"/>
    <property type="match status" value="1"/>
</dbReference>